<comment type="caution">
    <text evidence="3">The sequence shown here is derived from an EMBL/GenBank/DDBJ whole genome shotgun (WGS) entry which is preliminary data.</text>
</comment>
<proteinExistence type="predicted"/>
<accession>A0AAV2W1U0</accession>
<dbReference type="Pfam" id="PF01047">
    <property type="entry name" value="MarR"/>
    <property type="match status" value="1"/>
</dbReference>
<feature type="compositionally biased region" description="Basic and acidic residues" evidence="1">
    <location>
        <begin position="171"/>
        <end position="183"/>
    </location>
</feature>
<dbReference type="AlphaFoldDB" id="A0AAV2W1U0"/>
<dbReference type="SMART" id="SM00347">
    <property type="entry name" value="HTH_MARR"/>
    <property type="match status" value="1"/>
</dbReference>
<dbReference type="InterPro" id="IPR000835">
    <property type="entry name" value="HTH_MarR-typ"/>
</dbReference>
<dbReference type="PANTHER" id="PTHR33164">
    <property type="entry name" value="TRANSCRIPTIONAL REGULATOR, MARR FAMILY"/>
    <property type="match status" value="1"/>
</dbReference>
<dbReference type="Proteomes" id="UP000035645">
    <property type="component" value="Unassembled WGS sequence"/>
</dbReference>
<feature type="domain" description="HTH marR-type" evidence="2">
    <location>
        <begin position="1"/>
        <end position="134"/>
    </location>
</feature>
<organism evidence="3 4">
    <name type="scientific">Bifidobacterium animalis subsp. animalis IM386</name>
    <dbReference type="NCBI Taxonomy" id="1402194"/>
    <lineage>
        <taxon>Bacteria</taxon>
        <taxon>Bacillati</taxon>
        <taxon>Actinomycetota</taxon>
        <taxon>Actinomycetes</taxon>
        <taxon>Bifidobacteriales</taxon>
        <taxon>Bifidobacteriaceae</taxon>
        <taxon>Bifidobacterium</taxon>
    </lineage>
</organism>
<dbReference type="InterPro" id="IPR036388">
    <property type="entry name" value="WH-like_DNA-bd_sf"/>
</dbReference>
<reference evidence="3 4" key="2">
    <citation type="submission" date="2015-01" db="EMBL/GenBank/DDBJ databases">
        <title>Genome sequence of a Bifidobacterium animalis strain.</title>
        <authorList>
            <person name="Bogovic-Matijasic B."/>
            <person name="Hacin B."/>
            <person name="Citar M."/>
            <person name="Svigelj K."/>
            <person name="Stempelj M."/>
            <person name="Rogelj I."/>
        </authorList>
    </citation>
    <scope>NUCLEOTIDE SEQUENCE [LARGE SCALE GENOMIC DNA]</scope>
    <source>
        <strain evidence="3 4">IM386</strain>
    </source>
</reference>
<sequence length="197" mass="22446">MDYKLEAVHELMFAMWASRSKATRSFERGTQGEMFVLRELEFQGSCTPSQLAQAMGATSGRISSILSGLTRKGWIVRTGDPQDRRSVVIELSDEGRRVVKQHSDKLVGDLSWVFSQMGERRTREFVGLLSEFMTYLSICGPNEPRPTAQQVGEAFERRARLHERMREMVRNGERWHGSCRPHDAPSSNDADVDRPVQ</sequence>
<evidence type="ECO:0000313" key="4">
    <source>
        <dbReference type="Proteomes" id="UP000035645"/>
    </source>
</evidence>
<dbReference type="GO" id="GO:0003700">
    <property type="term" value="F:DNA-binding transcription factor activity"/>
    <property type="evidence" value="ECO:0007669"/>
    <property type="project" value="InterPro"/>
</dbReference>
<dbReference type="Gene3D" id="1.10.10.10">
    <property type="entry name" value="Winged helix-like DNA-binding domain superfamily/Winged helix DNA-binding domain"/>
    <property type="match status" value="1"/>
</dbReference>
<feature type="region of interest" description="Disordered" evidence="1">
    <location>
        <begin position="171"/>
        <end position="197"/>
    </location>
</feature>
<evidence type="ECO:0000313" key="3">
    <source>
        <dbReference type="EMBL" id="CDI67217.1"/>
    </source>
</evidence>
<name>A0AAV2W1U0_9BIFI</name>
<dbReference type="GO" id="GO:0006950">
    <property type="term" value="P:response to stress"/>
    <property type="evidence" value="ECO:0007669"/>
    <property type="project" value="TreeGrafter"/>
</dbReference>
<dbReference type="PANTHER" id="PTHR33164:SF43">
    <property type="entry name" value="HTH-TYPE TRANSCRIPTIONAL REPRESSOR YETL"/>
    <property type="match status" value="1"/>
</dbReference>
<gene>
    <name evidence="3" type="ORF">BANIM336_00526</name>
</gene>
<evidence type="ECO:0000259" key="2">
    <source>
        <dbReference type="PROSITE" id="PS50995"/>
    </source>
</evidence>
<dbReference type="InterPro" id="IPR036390">
    <property type="entry name" value="WH_DNA-bd_sf"/>
</dbReference>
<dbReference type="RefSeq" id="WP_014697098.1">
    <property type="nucleotide sequence ID" value="NZ_CBUQ010000005.1"/>
</dbReference>
<dbReference type="PRINTS" id="PR00598">
    <property type="entry name" value="HTHMARR"/>
</dbReference>
<evidence type="ECO:0000256" key="1">
    <source>
        <dbReference type="SAM" id="MobiDB-lite"/>
    </source>
</evidence>
<dbReference type="SUPFAM" id="SSF46785">
    <property type="entry name" value="Winged helix' DNA-binding domain"/>
    <property type="match status" value="1"/>
</dbReference>
<reference evidence="3 4" key="1">
    <citation type="submission" date="2013-10" db="EMBL/GenBank/DDBJ databases">
        <authorList>
            <person name="Manrique M."/>
        </authorList>
    </citation>
    <scope>NUCLEOTIDE SEQUENCE [LARGE SCALE GENOMIC DNA]</scope>
    <source>
        <strain evidence="3 4">IM386</strain>
    </source>
</reference>
<dbReference type="InterPro" id="IPR039422">
    <property type="entry name" value="MarR/SlyA-like"/>
</dbReference>
<dbReference type="PROSITE" id="PS50995">
    <property type="entry name" value="HTH_MARR_2"/>
    <property type="match status" value="1"/>
</dbReference>
<dbReference type="EMBL" id="CBUQ010000005">
    <property type="protein sequence ID" value="CDI67217.1"/>
    <property type="molecule type" value="Genomic_DNA"/>
</dbReference>
<protein>
    <submittedName>
        <fullName evidence="3">MarR-type transcriptional regulator</fullName>
    </submittedName>
</protein>